<name>B3QZ13_CHLT3</name>
<dbReference type="AlphaFoldDB" id="B3QZ13"/>
<dbReference type="Proteomes" id="UP000001208">
    <property type="component" value="Chromosome"/>
</dbReference>
<dbReference type="KEGG" id="cts:Ctha_1243"/>
<evidence type="ECO:0000313" key="2">
    <source>
        <dbReference type="Proteomes" id="UP000001208"/>
    </source>
</evidence>
<gene>
    <name evidence="1" type="ordered locus">Ctha_1243</name>
</gene>
<dbReference type="HOGENOM" id="CLU_2380997_0_0_10"/>
<protein>
    <submittedName>
        <fullName evidence="1">Uncharacterized protein</fullName>
    </submittedName>
</protein>
<dbReference type="EMBL" id="CP001100">
    <property type="protein sequence ID" value="ACF13706.1"/>
    <property type="molecule type" value="Genomic_DNA"/>
</dbReference>
<sequence length="94" mass="10935">MLESTLKLAKDNEAFNRLLKALFILEGHMATFENEGVQIIEGYFHMWNNGEFHPDHVPMNPEEFLLLIRQEISYDISELTKEVVQNVTHNYNGA</sequence>
<accession>B3QZ13</accession>
<evidence type="ECO:0000313" key="1">
    <source>
        <dbReference type="EMBL" id="ACF13706.1"/>
    </source>
</evidence>
<keyword evidence="2" id="KW-1185">Reference proteome</keyword>
<organism evidence="1 2">
    <name type="scientific">Chloroherpeton thalassium (strain ATCC 35110 / GB-78)</name>
    <dbReference type="NCBI Taxonomy" id="517418"/>
    <lineage>
        <taxon>Bacteria</taxon>
        <taxon>Pseudomonadati</taxon>
        <taxon>Chlorobiota</taxon>
        <taxon>Chlorobiia</taxon>
        <taxon>Chlorobiales</taxon>
        <taxon>Chloroherpetonaceae</taxon>
        <taxon>Chloroherpeton</taxon>
    </lineage>
</organism>
<reference evidence="1 2" key="1">
    <citation type="submission" date="2008-06" db="EMBL/GenBank/DDBJ databases">
        <title>Complete sequence of Chloroherpeton thalassium ATCC 35110.</title>
        <authorList>
            <consortium name="US DOE Joint Genome Institute"/>
            <person name="Lucas S."/>
            <person name="Copeland A."/>
            <person name="Lapidus A."/>
            <person name="Glavina del Rio T."/>
            <person name="Dalin E."/>
            <person name="Tice H."/>
            <person name="Bruce D."/>
            <person name="Goodwin L."/>
            <person name="Pitluck S."/>
            <person name="Schmutz J."/>
            <person name="Larimer F."/>
            <person name="Land M."/>
            <person name="Hauser L."/>
            <person name="Kyrpides N."/>
            <person name="Mikhailova N."/>
            <person name="Liu Z."/>
            <person name="Li T."/>
            <person name="Zhao F."/>
            <person name="Overmann J."/>
            <person name="Bryant D.A."/>
            <person name="Richardson P."/>
        </authorList>
    </citation>
    <scope>NUCLEOTIDE SEQUENCE [LARGE SCALE GENOMIC DNA]</scope>
    <source>
        <strain evidence="2">ATCC 35110 / GB-78</strain>
    </source>
</reference>
<proteinExistence type="predicted"/>
<dbReference type="RefSeq" id="WP_012499790.1">
    <property type="nucleotide sequence ID" value="NC_011026.1"/>
</dbReference>